<proteinExistence type="predicted"/>
<dbReference type="Proteomes" id="UP000010296">
    <property type="component" value="Unassembled WGS sequence"/>
</dbReference>
<feature type="transmembrane region" description="Helical" evidence="1">
    <location>
        <begin position="55"/>
        <end position="74"/>
    </location>
</feature>
<name>E6LFU3_ENTI1</name>
<evidence type="ECO:0000313" key="3">
    <source>
        <dbReference type="Proteomes" id="UP000010296"/>
    </source>
</evidence>
<dbReference type="AlphaFoldDB" id="E6LFU3"/>
<dbReference type="OrthoDB" id="2195108at2"/>
<keyword evidence="1" id="KW-0812">Transmembrane</keyword>
<keyword evidence="1" id="KW-1133">Transmembrane helix</keyword>
<dbReference type="RefSeq" id="WP_007208251.1">
    <property type="nucleotide sequence ID" value="NZ_GL622241.1"/>
</dbReference>
<feature type="transmembrane region" description="Helical" evidence="1">
    <location>
        <begin position="7"/>
        <end position="30"/>
    </location>
</feature>
<dbReference type="PATRIC" id="fig|888064.11.peg.1160"/>
<dbReference type="HOGENOM" id="CLU_2553029_0_0_9"/>
<dbReference type="eggNOG" id="ENOG502ZP6I">
    <property type="taxonomic scope" value="Bacteria"/>
</dbReference>
<evidence type="ECO:0000256" key="1">
    <source>
        <dbReference type="SAM" id="Phobius"/>
    </source>
</evidence>
<evidence type="ECO:0000313" key="2">
    <source>
        <dbReference type="EMBL" id="EFU73916.1"/>
    </source>
</evidence>
<accession>E6LFU3</accession>
<protein>
    <submittedName>
        <fullName evidence="2">Uncharacterized protein</fullName>
    </submittedName>
</protein>
<dbReference type="EMBL" id="AEPV01000043">
    <property type="protein sequence ID" value="EFU73916.1"/>
    <property type="molecule type" value="Genomic_DNA"/>
</dbReference>
<reference evidence="2 3" key="1">
    <citation type="submission" date="2010-12" db="EMBL/GenBank/DDBJ databases">
        <authorList>
            <person name="Muzny D."/>
            <person name="Qin X."/>
            <person name="Deng J."/>
            <person name="Jiang H."/>
            <person name="Liu Y."/>
            <person name="Qu J."/>
            <person name="Song X.-Z."/>
            <person name="Zhang L."/>
            <person name="Thornton R."/>
            <person name="Coyle M."/>
            <person name="Francisco L."/>
            <person name="Jackson L."/>
            <person name="Javaid M."/>
            <person name="Korchina V."/>
            <person name="Kovar C."/>
            <person name="Mata R."/>
            <person name="Mathew T."/>
            <person name="Ngo R."/>
            <person name="Nguyen L."/>
            <person name="Nguyen N."/>
            <person name="Okwuonu G."/>
            <person name="Ongeri F."/>
            <person name="Pham C."/>
            <person name="Simmons D."/>
            <person name="Wilczek-Boney K."/>
            <person name="Hale W."/>
            <person name="Jakkamsetti A."/>
            <person name="Pham P."/>
            <person name="Ruth R."/>
            <person name="San Lucas F."/>
            <person name="Warren J."/>
            <person name="Zhang J."/>
            <person name="Zhao Z."/>
            <person name="Zhou C."/>
            <person name="Zhu D."/>
            <person name="Lee S."/>
            <person name="Bess C."/>
            <person name="Blankenburg K."/>
            <person name="Forbes L."/>
            <person name="Fu Q."/>
            <person name="Gubbala S."/>
            <person name="Hirani K."/>
            <person name="Jayaseelan J.C."/>
            <person name="Lara F."/>
            <person name="Munidasa M."/>
            <person name="Palculict T."/>
            <person name="Patil S."/>
            <person name="Pu L.-L."/>
            <person name="Saada N."/>
            <person name="Tang L."/>
            <person name="Weissenberger G."/>
            <person name="Zhu Y."/>
            <person name="Hemphill L."/>
            <person name="Shang Y."/>
            <person name="Youmans B."/>
            <person name="Ayvaz T."/>
            <person name="Ross M."/>
            <person name="Santibanez J."/>
            <person name="Aqrawi P."/>
            <person name="Gross S."/>
            <person name="Joshi V."/>
            <person name="Fowler G."/>
            <person name="Nazareth L."/>
            <person name="Reid J."/>
            <person name="Worley K."/>
            <person name="Petrosino J."/>
            <person name="Highlander S."/>
            <person name="Gibbs R."/>
        </authorList>
    </citation>
    <scope>NUCLEOTIDE SEQUENCE [LARGE SCALE GENOMIC DNA]</scope>
    <source>
        <strain evidence="3">DSM 15952 / CCUG 50447 / LMG 22039 / TP 1.5</strain>
    </source>
</reference>
<keyword evidence="3" id="KW-1185">Reference proteome</keyword>
<dbReference type="STRING" id="888064.HMPREF9088_1233"/>
<comment type="caution">
    <text evidence="2">The sequence shown here is derived from an EMBL/GenBank/DDBJ whole genome shotgun (WGS) entry which is preliminary data.</text>
</comment>
<organism evidence="2 3">
    <name type="scientific">Enterococcus italicus (strain DSM 15952 / CCUG 50447 / LMG 22039 / TP 1.5)</name>
    <dbReference type="NCBI Taxonomy" id="888064"/>
    <lineage>
        <taxon>Bacteria</taxon>
        <taxon>Bacillati</taxon>
        <taxon>Bacillota</taxon>
        <taxon>Bacilli</taxon>
        <taxon>Lactobacillales</taxon>
        <taxon>Enterococcaceae</taxon>
        <taxon>Enterococcus</taxon>
    </lineage>
</organism>
<gene>
    <name evidence="2" type="ORF">HMPREF9088_1233</name>
</gene>
<keyword evidence="1" id="KW-0472">Membrane</keyword>
<sequence length="84" mass="9659">MKKTNFFVVFWLLLALISFITFLIFFHTLWDTLSYLLFPATGDEYMMSTNEINRSLFATVPMILLVAGAFAVSLKNGLKLYHSL</sequence>
<dbReference type="GeneID" id="302705715"/>